<proteinExistence type="predicted"/>
<dbReference type="EMBL" id="CP011494">
    <property type="protein sequence ID" value="AKO52597.1"/>
    <property type="molecule type" value="Genomic_DNA"/>
</dbReference>
<protein>
    <recommendedName>
        <fullName evidence="3">DUF4194 domain-containing protein</fullName>
    </recommendedName>
</protein>
<dbReference type="PATRIC" id="fig|330734.3.peg.1976"/>
<gene>
    <name evidence="1" type="ORF">ABA45_09395</name>
</gene>
<accession>A0A0H4IC14</accession>
<dbReference type="KEGG" id="mpq:ABA45_09395"/>
<reference evidence="1 2" key="1">
    <citation type="submission" date="2015-05" db="EMBL/GenBank/DDBJ databases">
        <title>Complete genome of Marinobacter psychrophilus strain 20041T isolated from sea-ice of the Canadian Basin.</title>
        <authorList>
            <person name="Song L."/>
            <person name="Ren L."/>
            <person name="Yu Y."/>
            <person name="Wang X."/>
        </authorList>
    </citation>
    <scope>NUCLEOTIDE SEQUENCE [LARGE SCALE GENOMIC DNA]</scope>
    <source>
        <strain evidence="1 2">20041</strain>
    </source>
</reference>
<dbReference type="InterPro" id="IPR053841">
    <property type="entry name" value="MksE"/>
</dbReference>
<name>A0A0H4IC14_9GAMM</name>
<dbReference type="AlphaFoldDB" id="A0A0H4IC14"/>
<organism evidence="1 2">
    <name type="scientific">Marinobacter psychrophilus</name>
    <dbReference type="NCBI Taxonomy" id="330734"/>
    <lineage>
        <taxon>Bacteria</taxon>
        <taxon>Pseudomonadati</taxon>
        <taxon>Pseudomonadota</taxon>
        <taxon>Gammaproteobacteria</taxon>
        <taxon>Pseudomonadales</taxon>
        <taxon>Marinobacteraceae</taxon>
        <taxon>Marinobacter</taxon>
    </lineage>
</organism>
<keyword evidence="2" id="KW-1185">Reference proteome</keyword>
<evidence type="ECO:0000313" key="1">
    <source>
        <dbReference type="EMBL" id="AKO52597.1"/>
    </source>
</evidence>
<dbReference type="Pfam" id="PF21980">
    <property type="entry name" value="MksE"/>
    <property type="match status" value="1"/>
</dbReference>
<dbReference type="STRING" id="330734.ABA45_09395"/>
<dbReference type="Proteomes" id="UP000036406">
    <property type="component" value="Chromosome"/>
</dbReference>
<sequence length="212" mass="24230">MQTNPLFERTVSALLAGEIICEYSHDELYNYLLTQPVQQKVSDFLQQMNRTLRQTSSHDAWLCSYQDLSRPDAKDAVRQQFREVANHLEALVQFLRLVMMVEAAQRPISAGEHLREGKLLERISTAPSLEAKLRSLCEKDLFRTKRSDSAGQLRVVLENLTKAGYLKPIGTSGSVFLATAKWSWLYDVMTFIQAHEGIREDSTEDDPQLRIV</sequence>
<dbReference type="RefSeq" id="WP_048385604.1">
    <property type="nucleotide sequence ID" value="NZ_CP011494.1"/>
</dbReference>
<evidence type="ECO:0000313" key="2">
    <source>
        <dbReference type="Proteomes" id="UP000036406"/>
    </source>
</evidence>
<evidence type="ECO:0008006" key="3">
    <source>
        <dbReference type="Google" id="ProtNLM"/>
    </source>
</evidence>